<dbReference type="Proteomes" id="UP000887578">
    <property type="component" value="Unplaced"/>
</dbReference>
<sequence length="231" mass="26712">MSYKKELQQYIKLPDSIVSDNCKEKLQLWKKSFHNSNLAILNDEDKEEKGKNWKENANFSINSTLSLHITAYENSFEPATSDSLNDESLKMDKFGSIKKQEIFDTSTFEFPRQQNFEVPNPEVCSFKASQRLFNPNEASIIVQKAGMITENWTFLWLMVFLLSTGILISITCNKNRRPPTSRRHRRPKESEGGPIISKKYDVKDGKKRGEQNGNNNEEESRNNVSYETAKE</sequence>
<keyword evidence="2" id="KW-1133">Transmembrane helix</keyword>
<keyword evidence="2" id="KW-0812">Transmembrane</keyword>
<feature type="compositionally biased region" description="Basic and acidic residues" evidence="1">
    <location>
        <begin position="198"/>
        <end position="210"/>
    </location>
</feature>
<feature type="transmembrane region" description="Helical" evidence="2">
    <location>
        <begin position="152"/>
        <end position="173"/>
    </location>
</feature>
<evidence type="ECO:0000313" key="3">
    <source>
        <dbReference type="Proteomes" id="UP000887578"/>
    </source>
</evidence>
<keyword evidence="3" id="KW-1185">Reference proteome</keyword>
<accession>A0A914PX67</accession>
<proteinExistence type="predicted"/>
<protein>
    <submittedName>
        <fullName evidence="4">Uncharacterized protein</fullName>
    </submittedName>
</protein>
<reference evidence="4" key="1">
    <citation type="submission" date="2022-11" db="UniProtKB">
        <authorList>
            <consortium name="WormBaseParasite"/>
        </authorList>
    </citation>
    <scope>IDENTIFICATION</scope>
</reference>
<keyword evidence="2" id="KW-0472">Membrane</keyword>
<dbReference type="AlphaFoldDB" id="A0A914PX67"/>
<evidence type="ECO:0000256" key="2">
    <source>
        <dbReference type="SAM" id="Phobius"/>
    </source>
</evidence>
<feature type="region of interest" description="Disordered" evidence="1">
    <location>
        <begin position="173"/>
        <end position="231"/>
    </location>
</feature>
<evidence type="ECO:0000256" key="1">
    <source>
        <dbReference type="SAM" id="MobiDB-lite"/>
    </source>
</evidence>
<organism evidence="3 4">
    <name type="scientific">Panagrolaimus davidi</name>
    <dbReference type="NCBI Taxonomy" id="227884"/>
    <lineage>
        <taxon>Eukaryota</taxon>
        <taxon>Metazoa</taxon>
        <taxon>Ecdysozoa</taxon>
        <taxon>Nematoda</taxon>
        <taxon>Chromadorea</taxon>
        <taxon>Rhabditida</taxon>
        <taxon>Tylenchina</taxon>
        <taxon>Panagrolaimomorpha</taxon>
        <taxon>Panagrolaimoidea</taxon>
        <taxon>Panagrolaimidae</taxon>
        <taxon>Panagrolaimus</taxon>
    </lineage>
</organism>
<feature type="compositionally biased region" description="Basic residues" evidence="1">
    <location>
        <begin position="174"/>
        <end position="187"/>
    </location>
</feature>
<dbReference type="WBParaSite" id="PDA_v2.g19464.t1">
    <property type="protein sequence ID" value="PDA_v2.g19464.t1"/>
    <property type="gene ID" value="PDA_v2.g19464"/>
</dbReference>
<evidence type="ECO:0000313" key="4">
    <source>
        <dbReference type="WBParaSite" id="PDA_v2.g19464.t1"/>
    </source>
</evidence>
<name>A0A914PX67_9BILA</name>